<keyword evidence="2" id="KW-0997">Cell inner membrane</keyword>
<dbReference type="InterPro" id="IPR001264">
    <property type="entry name" value="Glyco_trans_51"/>
</dbReference>
<dbReference type="GO" id="GO:0008360">
    <property type="term" value="P:regulation of cell shape"/>
    <property type="evidence" value="ECO:0007669"/>
    <property type="project" value="UniProtKB-KW"/>
</dbReference>
<evidence type="ECO:0000256" key="8">
    <source>
        <dbReference type="ARBA" id="ARBA00022989"/>
    </source>
</evidence>
<dbReference type="GO" id="GO:0071555">
    <property type="term" value="P:cell wall organization"/>
    <property type="evidence" value="ECO:0007669"/>
    <property type="project" value="UniProtKB-KW"/>
</dbReference>
<dbReference type="InterPro" id="IPR036950">
    <property type="entry name" value="PBP_transglycosylase"/>
</dbReference>
<feature type="transmembrane region" description="Helical" evidence="11">
    <location>
        <begin position="23"/>
        <end position="48"/>
    </location>
</feature>
<dbReference type="GO" id="GO:0009252">
    <property type="term" value="P:peptidoglycan biosynthetic process"/>
    <property type="evidence" value="ECO:0007669"/>
    <property type="project" value="UniProtKB-KW"/>
</dbReference>
<gene>
    <name evidence="13" type="primary">mtgA_10</name>
    <name evidence="13" type="ORF">SDC9_27013</name>
</gene>
<keyword evidence="9 11" id="KW-0472">Membrane</keyword>
<dbReference type="InterPro" id="IPR011812">
    <property type="entry name" value="Pep_trsgly"/>
</dbReference>
<evidence type="ECO:0000256" key="4">
    <source>
        <dbReference type="ARBA" id="ARBA00022679"/>
    </source>
</evidence>
<evidence type="ECO:0000259" key="12">
    <source>
        <dbReference type="Pfam" id="PF00912"/>
    </source>
</evidence>
<keyword evidence="4 13" id="KW-0808">Transferase</keyword>
<evidence type="ECO:0000256" key="11">
    <source>
        <dbReference type="SAM" id="Phobius"/>
    </source>
</evidence>
<keyword evidence="1" id="KW-1003">Cell membrane</keyword>
<dbReference type="HAMAP" id="MF_00766">
    <property type="entry name" value="PGT_MtgA"/>
    <property type="match status" value="1"/>
</dbReference>
<evidence type="ECO:0000256" key="10">
    <source>
        <dbReference type="ARBA" id="ARBA00023316"/>
    </source>
</evidence>
<keyword evidence="8 11" id="KW-1133">Transmembrane helix</keyword>
<dbReference type="GO" id="GO:0016020">
    <property type="term" value="C:membrane"/>
    <property type="evidence" value="ECO:0007669"/>
    <property type="project" value="InterPro"/>
</dbReference>
<proteinExistence type="inferred from homology"/>
<dbReference type="GO" id="GO:0009274">
    <property type="term" value="C:peptidoglycan-based cell wall"/>
    <property type="evidence" value="ECO:0007669"/>
    <property type="project" value="InterPro"/>
</dbReference>
<feature type="domain" description="Glycosyl transferase family 51" evidence="12">
    <location>
        <begin position="71"/>
        <end position="237"/>
    </location>
</feature>
<dbReference type="SUPFAM" id="SSF53955">
    <property type="entry name" value="Lysozyme-like"/>
    <property type="match status" value="1"/>
</dbReference>
<name>A0A644UQA7_9ZZZZ</name>
<evidence type="ECO:0000256" key="3">
    <source>
        <dbReference type="ARBA" id="ARBA00022676"/>
    </source>
</evidence>
<dbReference type="Pfam" id="PF00912">
    <property type="entry name" value="Transgly"/>
    <property type="match status" value="1"/>
</dbReference>
<dbReference type="AlphaFoldDB" id="A0A644UQA7"/>
<dbReference type="EMBL" id="VSSQ01000145">
    <property type="protein sequence ID" value="MPL81104.1"/>
    <property type="molecule type" value="Genomic_DNA"/>
</dbReference>
<accession>A0A644UQA7</accession>
<dbReference type="PANTHER" id="PTHR30400">
    <property type="entry name" value="MONOFUNCTIONAL BIOSYNTHETIC PEPTIDOGLYCAN TRANSGLYCOSYLASE"/>
    <property type="match status" value="1"/>
</dbReference>
<evidence type="ECO:0000256" key="6">
    <source>
        <dbReference type="ARBA" id="ARBA00022960"/>
    </source>
</evidence>
<keyword evidence="6" id="KW-0133">Cell shape</keyword>
<dbReference type="GO" id="GO:0016763">
    <property type="term" value="F:pentosyltransferase activity"/>
    <property type="evidence" value="ECO:0007669"/>
    <property type="project" value="InterPro"/>
</dbReference>
<comment type="caution">
    <text evidence="13">The sequence shown here is derived from an EMBL/GenBank/DDBJ whole genome shotgun (WGS) entry which is preliminary data.</text>
</comment>
<dbReference type="InterPro" id="IPR023346">
    <property type="entry name" value="Lysozyme-like_dom_sf"/>
</dbReference>
<evidence type="ECO:0000256" key="9">
    <source>
        <dbReference type="ARBA" id="ARBA00023136"/>
    </source>
</evidence>
<evidence type="ECO:0000313" key="13">
    <source>
        <dbReference type="EMBL" id="MPL81104.1"/>
    </source>
</evidence>
<keyword evidence="10" id="KW-0961">Cell wall biogenesis/degradation</keyword>
<protein>
    <submittedName>
        <fullName evidence="13">Biosynthetic peptidoglycan transglycosylase</fullName>
        <ecNumber evidence="13">2.4.1.129</ecNumber>
    </submittedName>
</protein>
<sequence>MAKNKTTKKKSNKSKKNNFWRKLWKITWVTALCFFAFSIFLTILYRFINPPITILMVQRSIEQTFSSKREVRLQKDWVDIDEINNNMVRAVVASEDNLFLKHNGFDTQAIERAIEYNKRGKKIRGASTISQQTAKNVFLWSKRSWVRKGLETYYTILIEFFWPKERIMEVYLNVIEFGDGIYGVEAAANHYFGKSAKNLTKRESALLASVLPSPLKRNPARPTPYLNARANRVMYLMDKHGRIRFKK</sequence>
<keyword evidence="5 11" id="KW-0812">Transmembrane</keyword>
<evidence type="ECO:0000256" key="2">
    <source>
        <dbReference type="ARBA" id="ARBA00022519"/>
    </source>
</evidence>
<reference evidence="13" key="1">
    <citation type="submission" date="2019-08" db="EMBL/GenBank/DDBJ databases">
        <authorList>
            <person name="Kucharzyk K."/>
            <person name="Murdoch R.W."/>
            <person name="Higgins S."/>
            <person name="Loffler F."/>
        </authorList>
    </citation>
    <scope>NUCLEOTIDE SEQUENCE</scope>
</reference>
<organism evidence="13">
    <name type="scientific">bioreactor metagenome</name>
    <dbReference type="NCBI Taxonomy" id="1076179"/>
    <lineage>
        <taxon>unclassified sequences</taxon>
        <taxon>metagenomes</taxon>
        <taxon>ecological metagenomes</taxon>
    </lineage>
</organism>
<dbReference type="EC" id="2.4.1.129" evidence="13"/>
<dbReference type="Gene3D" id="1.10.3810.10">
    <property type="entry name" value="Biosynthetic peptidoglycan transglycosylase-like"/>
    <property type="match status" value="1"/>
</dbReference>
<evidence type="ECO:0000256" key="5">
    <source>
        <dbReference type="ARBA" id="ARBA00022692"/>
    </source>
</evidence>
<evidence type="ECO:0000256" key="1">
    <source>
        <dbReference type="ARBA" id="ARBA00022475"/>
    </source>
</evidence>
<dbReference type="NCBIfam" id="TIGR02070">
    <property type="entry name" value="mono_pep_trsgly"/>
    <property type="match status" value="1"/>
</dbReference>
<evidence type="ECO:0000256" key="7">
    <source>
        <dbReference type="ARBA" id="ARBA00022984"/>
    </source>
</evidence>
<keyword evidence="3 13" id="KW-0328">Glycosyltransferase</keyword>
<dbReference type="PANTHER" id="PTHR30400:SF0">
    <property type="entry name" value="BIOSYNTHETIC PEPTIDOGLYCAN TRANSGLYCOSYLASE"/>
    <property type="match status" value="1"/>
</dbReference>
<keyword evidence="7" id="KW-0573">Peptidoglycan synthesis</keyword>